<reference evidence="3" key="1">
    <citation type="submission" date="2016-10" db="EMBL/GenBank/DDBJ databases">
        <authorList>
            <person name="Varghese N."/>
            <person name="Submissions S."/>
        </authorList>
    </citation>
    <scope>NUCLEOTIDE SEQUENCE [LARGE SCALE GENOMIC DNA]</scope>
    <source>
        <strain evidence="3">DSM 217</strain>
    </source>
</reference>
<dbReference type="Proteomes" id="UP000198816">
    <property type="component" value="Unassembled WGS sequence"/>
</dbReference>
<keyword evidence="1" id="KW-0732">Signal</keyword>
<protein>
    <submittedName>
        <fullName evidence="2">Putative sterol carrier protein</fullName>
    </submittedName>
</protein>
<dbReference type="EMBL" id="FNNZ01000006">
    <property type="protein sequence ID" value="SDW61600.1"/>
    <property type="molecule type" value="Genomic_DNA"/>
</dbReference>
<sequence length="172" mass="17930">MIRRIALALPALALTVSAGAQAATFMDADWAASACEAWNGAGALTAGLSGDNWAANNAGRGYKVIQLYRTKCGEGSRVELQISDKDGKAMCTYGGAVKTTTLDPKVDYLMNATDEDWVCMGEGRLGCGAMGAMTTGKLKFKGPKMEAMGVMGPFDSFLQLTGKVPGDKSACP</sequence>
<dbReference type="SUPFAM" id="SSF55718">
    <property type="entry name" value="SCP-like"/>
    <property type="match status" value="1"/>
</dbReference>
<gene>
    <name evidence="2" type="ORF">SAMN05421783_10658</name>
</gene>
<dbReference type="RefSeq" id="WP_175534545.1">
    <property type="nucleotide sequence ID" value="NZ_FNNZ01000006.1"/>
</dbReference>
<keyword evidence="3" id="KW-1185">Reference proteome</keyword>
<dbReference type="InterPro" id="IPR036527">
    <property type="entry name" value="SCP2_sterol-bd_dom_sf"/>
</dbReference>
<dbReference type="Gene3D" id="3.30.1050.10">
    <property type="entry name" value="SCP2 sterol-binding domain"/>
    <property type="match status" value="1"/>
</dbReference>
<dbReference type="AlphaFoldDB" id="A0A1H2V003"/>
<evidence type="ECO:0000313" key="3">
    <source>
        <dbReference type="Proteomes" id="UP000198816"/>
    </source>
</evidence>
<feature type="chain" id="PRO_5011558442" evidence="1">
    <location>
        <begin position="23"/>
        <end position="172"/>
    </location>
</feature>
<evidence type="ECO:0000313" key="2">
    <source>
        <dbReference type="EMBL" id="SDW61600.1"/>
    </source>
</evidence>
<organism evidence="2 3">
    <name type="scientific">Thiocapsa roseopersicina</name>
    <dbReference type="NCBI Taxonomy" id="1058"/>
    <lineage>
        <taxon>Bacteria</taxon>
        <taxon>Pseudomonadati</taxon>
        <taxon>Pseudomonadota</taxon>
        <taxon>Gammaproteobacteria</taxon>
        <taxon>Chromatiales</taxon>
        <taxon>Chromatiaceae</taxon>
        <taxon>Thiocapsa</taxon>
    </lineage>
</organism>
<accession>A0A1H2V003</accession>
<feature type="signal peptide" evidence="1">
    <location>
        <begin position="1"/>
        <end position="22"/>
    </location>
</feature>
<name>A0A1H2V003_THIRO</name>
<evidence type="ECO:0000256" key="1">
    <source>
        <dbReference type="SAM" id="SignalP"/>
    </source>
</evidence>
<dbReference type="STRING" id="1058.SAMN05421783_10658"/>
<proteinExistence type="predicted"/>